<feature type="domain" description="RNase H type-1" evidence="1">
    <location>
        <begin position="113"/>
        <end position="150"/>
    </location>
</feature>
<keyword evidence="4" id="KW-1185">Reference proteome</keyword>
<dbReference type="InterPro" id="IPR026960">
    <property type="entry name" value="RVT-Znf"/>
</dbReference>
<gene>
    <name evidence="3" type="ORF">V6N12_068932</name>
</gene>
<dbReference type="InterPro" id="IPR002156">
    <property type="entry name" value="RNaseH_domain"/>
</dbReference>
<accession>A0ABR2CA75</accession>
<dbReference type="Proteomes" id="UP001472677">
    <property type="component" value="Unassembled WGS sequence"/>
</dbReference>
<organism evidence="3 4">
    <name type="scientific">Hibiscus sabdariffa</name>
    <name type="common">roselle</name>
    <dbReference type="NCBI Taxonomy" id="183260"/>
    <lineage>
        <taxon>Eukaryota</taxon>
        <taxon>Viridiplantae</taxon>
        <taxon>Streptophyta</taxon>
        <taxon>Embryophyta</taxon>
        <taxon>Tracheophyta</taxon>
        <taxon>Spermatophyta</taxon>
        <taxon>Magnoliopsida</taxon>
        <taxon>eudicotyledons</taxon>
        <taxon>Gunneridae</taxon>
        <taxon>Pentapetalae</taxon>
        <taxon>rosids</taxon>
        <taxon>malvids</taxon>
        <taxon>Malvales</taxon>
        <taxon>Malvaceae</taxon>
        <taxon>Malvoideae</taxon>
        <taxon>Hibiscus</taxon>
    </lineage>
</organism>
<protein>
    <recommendedName>
        <fullName evidence="5">Reverse transcriptase zinc-binding domain-containing protein</fullName>
    </recommendedName>
</protein>
<evidence type="ECO:0000259" key="2">
    <source>
        <dbReference type="Pfam" id="PF13966"/>
    </source>
</evidence>
<feature type="domain" description="Reverse transcriptase zinc-binding" evidence="2">
    <location>
        <begin position="1"/>
        <end position="61"/>
    </location>
</feature>
<sequence length="181" mass="20888">MWVVNVLVKMKVTMWRIVNNFLPTFHNLQIQRLPMNNICPLCQSHGETVEHLMRDCVFVKSLTSMNRMLDFPKPTLVCVSIWQAPPEPVVKFNFDSAFNAHSRNVADAFATEAYAFVHDIKVLSRDFRSISFSFALREANNAAHVLARECRSYPAPCYWIEEAPEAIIRASKLDQRRLPHP</sequence>
<dbReference type="EMBL" id="JBBPBM010000059">
    <property type="protein sequence ID" value="KAK8516324.1"/>
    <property type="molecule type" value="Genomic_DNA"/>
</dbReference>
<evidence type="ECO:0000313" key="4">
    <source>
        <dbReference type="Proteomes" id="UP001472677"/>
    </source>
</evidence>
<name>A0ABR2CA75_9ROSI</name>
<reference evidence="3 4" key="1">
    <citation type="journal article" date="2024" name="G3 (Bethesda)">
        <title>Genome assembly of Hibiscus sabdariffa L. provides insights into metabolisms of medicinal natural products.</title>
        <authorList>
            <person name="Kim T."/>
        </authorList>
    </citation>
    <scope>NUCLEOTIDE SEQUENCE [LARGE SCALE GENOMIC DNA]</scope>
    <source>
        <strain evidence="3">TK-2024</strain>
        <tissue evidence="3">Old leaves</tissue>
    </source>
</reference>
<evidence type="ECO:0000259" key="1">
    <source>
        <dbReference type="Pfam" id="PF13456"/>
    </source>
</evidence>
<proteinExistence type="predicted"/>
<evidence type="ECO:0008006" key="5">
    <source>
        <dbReference type="Google" id="ProtNLM"/>
    </source>
</evidence>
<comment type="caution">
    <text evidence="3">The sequence shown here is derived from an EMBL/GenBank/DDBJ whole genome shotgun (WGS) entry which is preliminary data.</text>
</comment>
<dbReference type="Pfam" id="PF13966">
    <property type="entry name" value="zf-RVT"/>
    <property type="match status" value="1"/>
</dbReference>
<dbReference type="Pfam" id="PF13456">
    <property type="entry name" value="RVT_3"/>
    <property type="match status" value="1"/>
</dbReference>
<evidence type="ECO:0000313" key="3">
    <source>
        <dbReference type="EMBL" id="KAK8516324.1"/>
    </source>
</evidence>